<protein>
    <recommendedName>
        <fullName evidence="9">Lycopene cyclase domain-containing protein</fullName>
    </recommendedName>
</protein>
<evidence type="ECO:0000256" key="7">
    <source>
        <dbReference type="ARBA" id="ARBA00023235"/>
    </source>
</evidence>
<dbReference type="STRING" id="1798535.A2V68_01210"/>
<keyword evidence="7" id="KW-0413">Isomerase</keyword>
<dbReference type="EMBL" id="META01000003">
    <property type="protein sequence ID" value="OGB74353.1"/>
    <property type="molecule type" value="Genomic_DNA"/>
</dbReference>
<feature type="transmembrane region" description="Helical" evidence="8">
    <location>
        <begin position="78"/>
        <end position="95"/>
    </location>
</feature>
<dbReference type="Proteomes" id="UP000176651">
    <property type="component" value="Unassembled WGS sequence"/>
</dbReference>
<evidence type="ECO:0000256" key="2">
    <source>
        <dbReference type="ARBA" id="ARBA00004829"/>
    </source>
</evidence>
<evidence type="ECO:0000256" key="3">
    <source>
        <dbReference type="ARBA" id="ARBA00022692"/>
    </source>
</evidence>
<evidence type="ECO:0000256" key="8">
    <source>
        <dbReference type="SAM" id="Phobius"/>
    </source>
</evidence>
<evidence type="ECO:0000256" key="6">
    <source>
        <dbReference type="ARBA" id="ARBA00023136"/>
    </source>
</evidence>
<gene>
    <name evidence="10" type="ORF">A2V68_01210</name>
</gene>
<dbReference type="GO" id="GO:0016872">
    <property type="term" value="F:intramolecular lyase activity"/>
    <property type="evidence" value="ECO:0007669"/>
    <property type="project" value="InterPro"/>
</dbReference>
<reference evidence="10 11" key="1">
    <citation type="journal article" date="2016" name="Nat. Commun.">
        <title>Thousands of microbial genomes shed light on interconnected biogeochemical processes in an aquifer system.</title>
        <authorList>
            <person name="Anantharaman K."/>
            <person name="Brown C.T."/>
            <person name="Hug L.A."/>
            <person name="Sharon I."/>
            <person name="Castelle C.J."/>
            <person name="Probst A.J."/>
            <person name="Thomas B.C."/>
            <person name="Singh A."/>
            <person name="Wilkins M.J."/>
            <person name="Karaoz U."/>
            <person name="Brodie E.L."/>
            <person name="Williams K.H."/>
            <person name="Hubbard S.S."/>
            <person name="Banfield J.F."/>
        </authorList>
    </citation>
    <scope>NUCLEOTIDE SEQUENCE [LARGE SCALE GENOMIC DNA]</scope>
</reference>
<keyword evidence="4" id="KW-0125">Carotenoid biosynthesis</keyword>
<keyword evidence="3 8" id="KW-0812">Transmembrane</keyword>
<dbReference type="InterPro" id="IPR017825">
    <property type="entry name" value="Lycopene_cyclase_dom"/>
</dbReference>
<evidence type="ECO:0000256" key="1">
    <source>
        <dbReference type="ARBA" id="ARBA00004141"/>
    </source>
</evidence>
<dbReference type="GO" id="GO:0045436">
    <property type="term" value="F:lycopene beta cyclase activity"/>
    <property type="evidence" value="ECO:0007669"/>
    <property type="project" value="UniProtKB-ARBA"/>
</dbReference>
<dbReference type="Pfam" id="PF18916">
    <property type="entry name" value="Lycopene_cyc"/>
    <property type="match status" value="1"/>
</dbReference>
<evidence type="ECO:0000313" key="11">
    <source>
        <dbReference type="Proteomes" id="UP000176651"/>
    </source>
</evidence>
<feature type="domain" description="Lycopene cyclase" evidence="9">
    <location>
        <begin position="3"/>
        <end position="87"/>
    </location>
</feature>
<evidence type="ECO:0000259" key="9">
    <source>
        <dbReference type="Pfam" id="PF18916"/>
    </source>
</evidence>
<name>A0A1F4NS85_UNCK3</name>
<sequence>MVYLYWLALFALLPNLILWLWQPRMLWHHRYILIKIAVVATLVAMVWDALAIHVYGIWSFPQSSVVGWALLDIPLEQYLFYILVSWLVAKLTLIVRQYD</sequence>
<dbReference type="AlphaFoldDB" id="A0A1F4NS85"/>
<evidence type="ECO:0000313" key="10">
    <source>
        <dbReference type="EMBL" id="OGB74353.1"/>
    </source>
</evidence>
<feature type="transmembrane region" description="Helical" evidence="8">
    <location>
        <begin position="6"/>
        <end position="21"/>
    </location>
</feature>
<comment type="pathway">
    <text evidence="2">Carotenoid biosynthesis.</text>
</comment>
<keyword evidence="6 8" id="KW-0472">Membrane</keyword>
<accession>A0A1F4NS85</accession>
<comment type="subcellular location">
    <subcellularLocation>
        <location evidence="1">Membrane</location>
        <topology evidence="1">Multi-pass membrane protein</topology>
    </subcellularLocation>
</comment>
<evidence type="ECO:0000256" key="4">
    <source>
        <dbReference type="ARBA" id="ARBA00022746"/>
    </source>
</evidence>
<dbReference type="NCBIfam" id="TIGR03462">
    <property type="entry name" value="CarR_dom_SF"/>
    <property type="match status" value="1"/>
</dbReference>
<evidence type="ECO:0000256" key="5">
    <source>
        <dbReference type="ARBA" id="ARBA00022989"/>
    </source>
</evidence>
<feature type="transmembrane region" description="Helical" evidence="8">
    <location>
        <begin position="33"/>
        <end position="58"/>
    </location>
</feature>
<comment type="caution">
    <text evidence="10">The sequence shown here is derived from an EMBL/GenBank/DDBJ whole genome shotgun (WGS) entry which is preliminary data.</text>
</comment>
<keyword evidence="5 8" id="KW-1133">Transmembrane helix</keyword>
<organism evidence="10 11">
    <name type="scientific">candidate division Kazan bacterium RBG_13_50_9</name>
    <dbReference type="NCBI Taxonomy" id="1798535"/>
    <lineage>
        <taxon>Bacteria</taxon>
        <taxon>Bacteria division Kazan-3B-28</taxon>
    </lineage>
</organism>
<dbReference type="GO" id="GO:0016020">
    <property type="term" value="C:membrane"/>
    <property type="evidence" value="ECO:0007669"/>
    <property type="project" value="UniProtKB-SubCell"/>
</dbReference>
<proteinExistence type="predicted"/>
<dbReference type="GO" id="GO:0016117">
    <property type="term" value="P:carotenoid biosynthetic process"/>
    <property type="evidence" value="ECO:0007669"/>
    <property type="project" value="UniProtKB-KW"/>
</dbReference>